<keyword evidence="2" id="KW-0408">Iron</keyword>
<dbReference type="SUPFAM" id="SSF54862">
    <property type="entry name" value="4Fe-4S ferredoxins"/>
    <property type="match status" value="1"/>
</dbReference>
<sequence>MKQITVISGKGGTGKTVLTASFAALAKNACIVDCDVDAADLHLLLHPKIRERHVFRSGKTARIDKRICTECGDCIDVCRFRAISGGFDVDPISCEGCTICSLVCPSQAIAMEENQSGEWYISQTKYGHFVHARLGIAEENSGKLVMKIRQAAQEMAERDRLEHVIIDGPPGIGCPVIASLSGVDLALIVTEPTMSGIHDMKRVADVAAHFSVPTKVIVNKYDINLRNTKAIENICQRRHIEVLARLPFSEKVVQSMVRGLPVVKFCSDGIAHEIADLWQTVALCLTTDQTQRG</sequence>
<feature type="domain" description="4Fe-4S ferredoxin-type" evidence="4">
    <location>
        <begin position="59"/>
        <end position="84"/>
    </location>
</feature>
<dbReference type="PROSITE" id="PS51379">
    <property type="entry name" value="4FE4S_FER_2"/>
    <property type="match status" value="2"/>
</dbReference>
<dbReference type="InterPro" id="IPR002586">
    <property type="entry name" value="CobQ/CobB/MinD/ParA_Nub-bd_dom"/>
</dbReference>
<dbReference type="PANTHER" id="PTHR43534:SF1">
    <property type="entry name" value="4FE-4S CLUSTER CONTAINING PARA FAMILY ATPASE PROTEIN"/>
    <property type="match status" value="1"/>
</dbReference>
<protein>
    <submittedName>
        <fullName evidence="5">(4Fe-4S)-binding protein</fullName>
    </submittedName>
</protein>
<dbReference type="InterPro" id="IPR027417">
    <property type="entry name" value="P-loop_NTPase"/>
</dbReference>
<proteinExistence type="predicted"/>
<dbReference type="Pfam" id="PF01656">
    <property type="entry name" value="CbiA"/>
    <property type="match status" value="1"/>
</dbReference>
<accession>A0A0S8FX51</accession>
<dbReference type="CDD" id="cd03110">
    <property type="entry name" value="SIMIBI_bact_arch"/>
    <property type="match status" value="1"/>
</dbReference>
<dbReference type="STRING" id="1703779.AMJ83_01885"/>
<dbReference type="GO" id="GO:0051536">
    <property type="term" value="F:iron-sulfur cluster binding"/>
    <property type="evidence" value="ECO:0007669"/>
    <property type="project" value="UniProtKB-KW"/>
</dbReference>
<feature type="domain" description="4Fe-4S ferredoxin-type" evidence="4">
    <location>
        <begin position="85"/>
        <end position="114"/>
    </location>
</feature>
<dbReference type="EMBL" id="LJUJ01000002">
    <property type="protein sequence ID" value="KPK64484.1"/>
    <property type="molecule type" value="Genomic_DNA"/>
</dbReference>
<dbReference type="GO" id="GO:0046872">
    <property type="term" value="F:metal ion binding"/>
    <property type="evidence" value="ECO:0007669"/>
    <property type="project" value="UniProtKB-KW"/>
</dbReference>
<dbReference type="AlphaFoldDB" id="A0A0S8FX51"/>
<dbReference type="PATRIC" id="fig|1703779.3.peg.1936"/>
<evidence type="ECO:0000259" key="4">
    <source>
        <dbReference type="PROSITE" id="PS51379"/>
    </source>
</evidence>
<dbReference type="Gene3D" id="3.30.70.20">
    <property type="match status" value="1"/>
</dbReference>
<organism evidence="5 6">
    <name type="scientific">candidate division WOR_3 bacterium SM23_42</name>
    <dbReference type="NCBI Taxonomy" id="1703779"/>
    <lineage>
        <taxon>Bacteria</taxon>
        <taxon>Bacteria division WOR-3</taxon>
    </lineage>
</organism>
<keyword evidence="1" id="KW-0479">Metal-binding</keyword>
<dbReference type="SUPFAM" id="SSF52540">
    <property type="entry name" value="P-loop containing nucleoside triphosphate hydrolases"/>
    <property type="match status" value="1"/>
</dbReference>
<comment type="caution">
    <text evidence="5">The sequence shown here is derived from an EMBL/GenBank/DDBJ whole genome shotgun (WGS) entry which is preliminary data.</text>
</comment>
<evidence type="ECO:0000313" key="5">
    <source>
        <dbReference type="EMBL" id="KPK64484.1"/>
    </source>
</evidence>
<dbReference type="Proteomes" id="UP000051373">
    <property type="component" value="Unassembled WGS sequence"/>
</dbReference>
<reference evidence="5 6" key="1">
    <citation type="journal article" date="2015" name="Microbiome">
        <title>Genomic resolution of linkages in carbon, nitrogen, and sulfur cycling among widespread estuary sediment bacteria.</title>
        <authorList>
            <person name="Baker B.J."/>
            <person name="Lazar C.S."/>
            <person name="Teske A.P."/>
            <person name="Dick G.J."/>
        </authorList>
    </citation>
    <scope>NUCLEOTIDE SEQUENCE [LARGE SCALE GENOMIC DNA]</scope>
    <source>
        <strain evidence="5">SM23_42</strain>
    </source>
</reference>
<name>A0A0S8FX51_UNCW3</name>
<dbReference type="PROSITE" id="PS00198">
    <property type="entry name" value="4FE4S_FER_1"/>
    <property type="match status" value="1"/>
</dbReference>
<dbReference type="Gene3D" id="3.40.50.300">
    <property type="entry name" value="P-loop containing nucleotide triphosphate hydrolases"/>
    <property type="match status" value="1"/>
</dbReference>
<dbReference type="InterPro" id="IPR017896">
    <property type="entry name" value="4Fe4S_Fe-S-bd"/>
</dbReference>
<dbReference type="PANTHER" id="PTHR43534">
    <property type="entry name" value="MIND SUPERFAMILY P-LOOP ATPASE CONTAINING AN INSERTED FERREDOXIN DOMAIN"/>
    <property type="match status" value="1"/>
</dbReference>
<evidence type="ECO:0000256" key="1">
    <source>
        <dbReference type="ARBA" id="ARBA00022723"/>
    </source>
</evidence>
<gene>
    <name evidence="5" type="ORF">AMJ83_01885</name>
</gene>
<evidence type="ECO:0000256" key="2">
    <source>
        <dbReference type="ARBA" id="ARBA00023004"/>
    </source>
</evidence>
<evidence type="ECO:0000256" key="3">
    <source>
        <dbReference type="ARBA" id="ARBA00023014"/>
    </source>
</evidence>
<keyword evidence="3" id="KW-0411">Iron-sulfur</keyword>
<evidence type="ECO:0000313" key="6">
    <source>
        <dbReference type="Proteomes" id="UP000051373"/>
    </source>
</evidence>
<dbReference type="InterPro" id="IPR017900">
    <property type="entry name" value="4Fe4S_Fe_S_CS"/>
</dbReference>